<dbReference type="Pfam" id="PF04101">
    <property type="entry name" value="Glyco_tran_28_C"/>
    <property type="match status" value="1"/>
</dbReference>
<proteinExistence type="inferred from homology"/>
<dbReference type="Gene3D" id="3.40.50.2000">
    <property type="entry name" value="Glycogen Phosphorylase B"/>
    <property type="match status" value="1"/>
</dbReference>
<dbReference type="Proteomes" id="UP001230220">
    <property type="component" value="Unassembled WGS sequence"/>
</dbReference>
<dbReference type="EMBL" id="JAUSUR010000001">
    <property type="protein sequence ID" value="MDQ0359805.1"/>
    <property type="molecule type" value="Genomic_DNA"/>
</dbReference>
<dbReference type="RefSeq" id="WP_307405221.1">
    <property type="nucleotide sequence ID" value="NZ_JAUSUR010000001.1"/>
</dbReference>
<dbReference type="GO" id="GO:0016740">
    <property type="term" value="F:transferase activity"/>
    <property type="evidence" value="ECO:0007669"/>
    <property type="project" value="UniProtKB-KW"/>
</dbReference>
<dbReference type="PANTHER" id="PTHR12867">
    <property type="entry name" value="GLYCOSYL TRANSFERASE-RELATED"/>
    <property type="match status" value="1"/>
</dbReference>
<evidence type="ECO:0000256" key="1">
    <source>
        <dbReference type="ARBA" id="ARBA00004240"/>
    </source>
</evidence>
<dbReference type="PANTHER" id="PTHR12867:SF6">
    <property type="entry name" value="N-ACETYLGLUCOSAMINYLDIPHOSPHODOLICHOL N-ACETYLGLUCOSAMINYLTRANSFERASE"/>
    <property type="match status" value="1"/>
</dbReference>
<dbReference type="InterPro" id="IPR039042">
    <property type="entry name" value="Alg13-like"/>
</dbReference>
<evidence type="ECO:0000256" key="5">
    <source>
        <dbReference type="ARBA" id="ARBA00022824"/>
    </source>
</evidence>
<evidence type="ECO:0000256" key="4">
    <source>
        <dbReference type="ARBA" id="ARBA00022679"/>
    </source>
</evidence>
<feature type="domain" description="Glycosyl transferase family 28 C-terminal" evidence="6">
    <location>
        <begin position="1"/>
        <end position="148"/>
    </location>
</feature>
<sequence length="158" mass="18340">MIFVTLGTQDKSFHRLLEKLDELIEKGVIDSDIVVQAGATKYDSKYMEILPFIQMDKFNSYIEECEYLICHAGVGTIMNGIHHDKKVIAVARRVKYGEHENDHQVEITQKFEKLGYIIGCIEVDELEDKLKLLGDFKVKQYESNNMNFCSMIERLIEE</sequence>
<dbReference type="NCBIfam" id="NF041548">
    <property type="entry name" value="PssE"/>
    <property type="match status" value="1"/>
</dbReference>
<evidence type="ECO:0000313" key="7">
    <source>
        <dbReference type="EMBL" id="MDQ0359805.1"/>
    </source>
</evidence>
<gene>
    <name evidence="7" type="ORF">J2S15_000536</name>
</gene>
<comment type="similarity">
    <text evidence="2">Belongs to the glycosyltransferase 28 family.</text>
</comment>
<dbReference type="InterPro" id="IPR048097">
    <property type="entry name" value="Cps14G-like"/>
</dbReference>
<comment type="subcellular location">
    <subcellularLocation>
        <location evidence="1">Endoplasmic reticulum</location>
    </subcellularLocation>
</comment>
<name>A0ABU0DZ35_9FIRM</name>
<accession>A0ABU0DZ35</accession>
<keyword evidence="5" id="KW-0256">Endoplasmic reticulum</keyword>
<evidence type="ECO:0000259" key="6">
    <source>
        <dbReference type="Pfam" id="PF04101"/>
    </source>
</evidence>
<keyword evidence="4 7" id="KW-0808">Transferase</keyword>
<reference evidence="7 8" key="1">
    <citation type="submission" date="2023-07" db="EMBL/GenBank/DDBJ databases">
        <title>Genomic Encyclopedia of Type Strains, Phase IV (KMG-IV): sequencing the most valuable type-strain genomes for metagenomic binning, comparative biology and taxonomic classification.</title>
        <authorList>
            <person name="Goeker M."/>
        </authorList>
    </citation>
    <scope>NUCLEOTIDE SEQUENCE [LARGE SCALE GENOMIC DNA]</scope>
    <source>
        <strain evidence="7 8">DSM 16784</strain>
    </source>
</reference>
<dbReference type="InterPro" id="IPR007235">
    <property type="entry name" value="Glyco_trans_28_C"/>
</dbReference>
<evidence type="ECO:0000256" key="3">
    <source>
        <dbReference type="ARBA" id="ARBA00022676"/>
    </source>
</evidence>
<organism evidence="7 8">
    <name type="scientific">Breznakia pachnodae</name>
    <dbReference type="NCBI Taxonomy" id="265178"/>
    <lineage>
        <taxon>Bacteria</taxon>
        <taxon>Bacillati</taxon>
        <taxon>Bacillota</taxon>
        <taxon>Erysipelotrichia</taxon>
        <taxon>Erysipelotrichales</taxon>
        <taxon>Erysipelotrichaceae</taxon>
        <taxon>Breznakia</taxon>
    </lineage>
</organism>
<keyword evidence="8" id="KW-1185">Reference proteome</keyword>
<comment type="caution">
    <text evidence="7">The sequence shown here is derived from an EMBL/GenBank/DDBJ whole genome shotgun (WGS) entry which is preliminary data.</text>
</comment>
<keyword evidence="3" id="KW-0328">Glycosyltransferase</keyword>
<evidence type="ECO:0000256" key="2">
    <source>
        <dbReference type="ARBA" id="ARBA00006962"/>
    </source>
</evidence>
<evidence type="ECO:0000313" key="8">
    <source>
        <dbReference type="Proteomes" id="UP001230220"/>
    </source>
</evidence>
<protein>
    <submittedName>
        <fullName evidence="7">UDP-N-acetylglucosamine transferase subunit ALG13</fullName>
    </submittedName>
</protein>